<organism evidence="1">
    <name type="scientific">gut metagenome</name>
    <dbReference type="NCBI Taxonomy" id="749906"/>
    <lineage>
        <taxon>unclassified sequences</taxon>
        <taxon>metagenomes</taxon>
        <taxon>organismal metagenomes</taxon>
    </lineage>
</organism>
<feature type="non-terminal residue" evidence="1">
    <location>
        <position position="1"/>
    </location>
</feature>
<reference evidence="1" key="1">
    <citation type="journal article" date="2012" name="PLoS ONE">
        <title>Gene sets for utilization of primary and secondary nutrition supplies in the distal gut of endangered iberian lynx.</title>
        <authorList>
            <person name="Alcaide M."/>
            <person name="Messina E."/>
            <person name="Richter M."/>
            <person name="Bargiela R."/>
            <person name="Peplies J."/>
            <person name="Huws S.A."/>
            <person name="Newbold C.J."/>
            <person name="Golyshin P.N."/>
            <person name="Simon M.A."/>
            <person name="Lopez G."/>
            <person name="Yakimov M.M."/>
            <person name="Ferrer M."/>
        </authorList>
    </citation>
    <scope>NUCLEOTIDE SEQUENCE</scope>
</reference>
<dbReference type="AlphaFoldDB" id="J9FRX1"/>
<gene>
    <name evidence="1" type="ORF">EVA_14201</name>
</gene>
<sequence>LLQALEDERFKTLETPKEILKDD</sequence>
<accession>J9FRX1</accession>
<evidence type="ECO:0000313" key="1">
    <source>
        <dbReference type="EMBL" id="EJW97691.1"/>
    </source>
</evidence>
<proteinExistence type="predicted"/>
<name>J9FRX1_9ZZZZ</name>
<protein>
    <submittedName>
        <fullName evidence="1">Uncharacterized protein</fullName>
    </submittedName>
</protein>
<comment type="caution">
    <text evidence="1">The sequence shown here is derived from an EMBL/GenBank/DDBJ whole genome shotgun (WGS) entry which is preliminary data.</text>
</comment>
<dbReference type="EMBL" id="AMCI01004630">
    <property type="protein sequence ID" value="EJW97691.1"/>
    <property type="molecule type" value="Genomic_DNA"/>
</dbReference>